<evidence type="ECO:0000256" key="4">
    <source>
        <dbReference type="ARBA" id="ARBA00022475"/>
    </source>
</evidence>
<protein>
    <recommendedName>
        <fullName evidence="10">Flagellar protein FliL</fullName>
    </recommendedName>
</protein>
<comment type="similarity">
    <text evidence="3 10">Belongs to the FliL family.</text>
</comment>
<comment type="subcellular location">
    <subcellularLocation>
        <location evidence="10">Cell inner membrane</location>
    </subcellularLocation>
    <subcellularLocation>
        <location evidence="2">Cell membrane</location>
        <topology evidence="2">Single-pass membrane protein</topology>
    </subcellularLocation>
</comment>
<dbReference type="AlphaFoldDB" id="A0A1H9MRF0"/>
<evidence type="ECO:0000256" key="9">
    <source>
        <dbReference type="ARBA" id="ARBA00023136"/>
    </source>
</evidence>
<dbReference type="GO" id="GO:0071978">
    <property type="term" value="P:bacterial-type flagellum-dependent swarming motility"/>
    <property type="evidence" value="ECO:0007669"/>
    <property type="project" value="TreeGrafter"/>
</dbReference>
<evidence type="ECO:0000256" key="11">
    <source>
        <dbReference type="SAM" id="MobiDB-lite"/>
    </source>
</evidence>
<evidence type="ECO:0000313" key="12">
    <source>
        <dbReference type="EMBL" id="SER26059.1"/>
    </source>
</evidence>
<dbReference type="STRING" id="180197.SAMN02982919_02026"/>
<evidence type="ECO:0000256" key="10">
    <source>
        <dbReference type="RuleBase" id="RU364125"/>
    </source>
</evidence>
<evidence type="ECO:0000256" key="8">
    <source>
        <dbReference type="ARBA" id="ARBA00022989"/>
    </source>
</evidence>
<feature type="transmembrane region" description="Helical" evidence="10">
    <location>
        <begin position="21"/>
        <end position="43"/>
    </location>
</feature>
<dbReference type="GO" id="GO:0009425">
    <property type="term" value="C:bacterial-type flagellum basal body"/>
    <property type="evidence" value="ECO:0007669"/>
    <property type="project" value="InterPro"/>
</dbReference>
<keyword evidence="4" id="KW-1003">Cell membrane</keyword>
<evidence type="ECO:0000256" key="6">
    <source>
        <dbReference type="ARBA" id="ARBA00022692"/>
    </source>
</evidence>
<keyword evidence="7 10" id="KW-0283">Flagellar rotation</keyword>
<name>A0A1H9MRF0_9BURK</name>
<dbReference type="PANTHER" id="PTHR35091:SF2">
    <property type="entry name" value="FLAGELLAR PROTEIN FLIL"/>
    <property type="match status" value="1"/>
</dbReference>
<evidence type="ECO:0000313" key="13">
    <source>
        <dbReference type="Proteomes" id="UP000199766"/>
    </source>
</evidence>
<dbReference type="InterPro" id="IPR005503">
    <property type="entry name" value="FliL"/>
</dbReference>
<keyword evidence="8 10" id="KW-1133">Transmembrane helix</keyword>
<organism evidence="12 13">
    <name type="scientific">Giesbergeria anulus</name>
    <dbReference type="NCBI Taxonomy" id="180197"/>
    <lineage>
        <taxon>Bacteria</taxon>
        <taxon>Pseudomonadati</taxon>
        <taxon>Pseudomonadota</taxon>
        <taxon>Betaproteobacteria</taxon>
        <taxon>Burkholderiales</taxon>
        <taxon>Comamonadaceae</taxon>
        <taxon>Giesbergeria</taxon>
    </lineage>
</organism>
<sequence>MSSKTPADDSAPQPAKGKKKLIIIGAVVFVLLLVGGGAAFWMMSQKAAGEEGGDAAHTESKATVPTFLPLENMVVNLADPGGDRFVQLGITLEVADEKMADQLKKLMPSVRSSVLMLLSQRTTEELLRLEGKEKLAADIQREAGKALGFKPPAARAADAAEEEDAAPRRRQNPVRRVLFSSFIIQ</sequence>
<dbReference type="PANTHER" id="PTHR35091">
    <property type="entry name" value="FLAGELLAR PROTEIN FLIL"/>
    <property type="match status" value="1"/>
</dbReference>
<accession>A0A1H9MRF0</accession>
<keyword evidence="6 10" id="KW-0812">Transmembrane</keyword>
<keyword evidence="5 10" id="KW-0145">Chemotaxis</keyword>
<evidence type="ECO:0000256" key="2">
    <source>
        <dbReference type="ARBA" id="ARBA00004162"/>
    </source>
</evidence>
<proteinExistence type="inferred from homology"/>
<evidence type="ECO:0000256" key="1">
    <source>
        <dbReference type="ARBA" id="ARBA00002254"/>
    </source>
</evidence>
<dbReference type="EMBL" id="FOGD01000006">
    <property type="protein sequence ID" value="SER26059.1"/>
    <property type="molecule type" value="Genomic_DNA"/>
</dbReference>
<keyword evidence="12" id="KW-0966">Cell projection</keyword>
<dbReference type="RefSeq" id="WP_245751373.1">
    <property type="nucleotide sequence ID" value="NZ_FOGD01000006.1"/>
</dbReference>
<reference evidence="12 13" key="1">
    <citation type="submission" date="2016-10" db="EMBL/GenBank/DDBJ databases">
        <authorList>
            <person name="de Groot N.N."/>
        </authorList>
    </citation>
    <scope>NUCLEOTIDE SEQUENCE [LARGE SCALE GENOMIC DNA]</scope>
    <source>
        <strain evidence="12 13">ATCC 35958</strain>
    </source>
</reference>
<evidence type="ECO:0000256" key="7">
    <source>
        <dbReference type="ARBA" id="ARBA00022779"/>
    </source>
</evidence>
<dbReference type="GO" id="GO:0006935">
    <property type="term" value="P:chemotaxis"/>
    <property type="evidence" value="ECO:0007669"/>
    <property type="project" value="UniProtKB-KW"/>
</dbReference>
<keyword evidence="9 10" id="KW-0472">Membrane</keyword>
<gene>
    <name evidence="12" type="ORF">SAMN02982919_02026</name>
</gene>
<keyword evidence="13" id="KW-1185">Reference proteome</keyword>
<dbReference type="GO" id="GO:0005886">
    <property type="term" value="C:plasma membrane"/>
    <property type="evidence" value="ECO:0007669"/>
    <property type="project" value="UniProtKB-SubCell"/>
</dbReference>
<keyword evidence="12" id="KW-0969">Cilium</keyword>
<feature type="region of interest" description="Disordered" evidence="11">
    <location>
        <begin position="147"/>
        <end position="170"/>
    </location>
</feature>
<comment type="function">
    <text evidence="1 10">Controls the rotational direction of flagella during chemotaxis.</text>
</comment>
<dbReference type="Pfam" id="PF03748">
    <property type="entry name" value="FliL"/>
    <property type="match status" value="1"/>
</dbReference>
<evidence type="ECO:0000256" key="5">
    <source>
        <dbReference type="ARBA" id="ARBA00022500"/>
    </source>
</evidence>
<dbReference type="Proteomes" id="UP000199766">
    <property type="component" value="Unassembled WGS sequence"/>
</dbReference>
<keyword evidence="10" id="KW-0997">Cell inner membrane</keyword>
<evidence type="ECO:0000256" key="3">
    <source>
        <dbReference type="ARBA" id="ARBA00008281"/>
    </source>
</evidence>
<keyword evidence="12" id="KW-0282">Flagellum</keyword>